<dbReference type="AlphaFoldDB" id="X0GVU0"/>
<gene>
    <name evidence="1" type="ORF">FOPG_16380</name>
</gene>
<name>X0GVU0_FUSOX</name>
<dbReference type="Proteomes" id="UP000030676">
    <property type="component" value="Unassembled WGS sequence"/>
</dbReference>
<organism evidence="1">
    <name type="scientific">Fusarium oxysporum f. sp. conglutinans race 2 54008</name>
    <dbReference type="NCBI Taxonomy" id="1089457"/>
    <lineage>
        <taxon>Eukaryota</taxon>
        <taxon>Fungi</taxon>
        <taxon>Dikarya</taxon>
        <taxon>Ascomycota</taxon>
        <taxon>Pezizomycotina</taxon>
        <taxon>Sordariomycetes</taxon>
        <taxon>Hypocreomycetidae</taxon>
        <taxon>Hypocreales</taxon>
        <taxon>Nectriaceae</taxon>
        <taxon>Fusarium</taxon>
        <taxon>Fusarium oxysporum species complex</taxon>
    </lineage>
</organism>
<dbReference type="HOGENOM" id="CLU_3106444_0_0_1"/>
<protein>
    <submittedName>
        <fullName evidence="1">Uncharacterized protein</fullName>
    </submittedName>
</protein>
<sequence>MAPNQSNLSNPKYGYDFVVATTQESINAGLVQYLQNTGKKPGLYFPLLFGR</sequence>
<reference evidence="1" key="1">
    <citation type="submission" date="2011-11" db="EMBL/GenBank/DDBJ databases">
        <title>The Genome Sequence of Fusarium oxysporum PHW808.</title>
        <authorList>
            <consortium name="The Broad Institute Genome Sequencing Platform"/>
            <person name="Ma L.-J."/>
            <person name="Gale L.R."/>
            <person name="Schwartz D.C."/>
            <person name="Zhou S."/>
            <person name="Corby-Kistler H."/>
            <person name="Young S.K."/>
            <person name="Zeng Q."/>
            <person name="Gargeya S."/>
            <person name="Fitzgerald M."/>
            <person name="Haas B."/>
            <person name="Abouelleil A."/>
            <person name="Alvarado L."/>
            <person name="Arachchi H.M."/>
            <person name="Berlin A."/>
            <person name="Brown A."/>
            <person name="Chapman S.B."/>
            <person name="Chen Z."/>
            <person name="Dunbar C."/>
            <person name="Freedman E."/>
            <person name="Gearin G."/>
            <person name="Goldberg J."/>
            <person name="Griggs A."/>
            <person name="Gujja S."/>
            <person name="Heiman D."/>
            <person name="Howarth C."/>
            <person name="Larson L."/>
            <person name="Lui A."/>
            <person name="MacDonald P.J.P."/>
            <person name="Montmayeur A."/>
            <person name="Murphy C."/>
            <person name="Neiman D."/>
            <person name="Pearson M."/>
            <person name="Priest M."/>
            <person name="Roberts A."/>
            <person name="Saif S."/>
            <person name="Shea T."/>
            <person name="Shenoy N."/>
            <person name="Sisk P."/>
            <person name="Stolte C."/>
            <person name="Sykes S."/>
            <person name="Wortman J."/>
            <person name="Nusbaum C."/>
            <person name="Birren B."/>
        </authorList>
    </citation>
    <scope>NUCLEOTIDE SEQUENCE [LARGE SCALE GENOMIC DNA]</scope>
    <source>
        <strain evidence="1">54008</strain>
    </source>
</reference>
<dbReference type="OrthoDB" id="3235083at2759"/>
<evidence type="ECO:0000313" key="1">
    <source>
        <dbReference type="EMBL" id="EXL67508.1"/>
    </source>
</evidence>
<dbReference type="EMBL" id="KK033347">
    <property type="protein sequence ID" value="EXL67508.1"/>
    <property type="molecule type" value="Genomic_DNA"/>
</dbReference>
<accession>X0GVU0</accession>
<proteinExistence type="predicted"/>
<reference evidence="1" key="2">
    <citation type="submission" date="2014-03" db="EMBL/GenBank/DDBJ databases">
        <title>The Genome Annotation of Fusarium oxysporum PHW808.</title>
        <authorList>
            <consortium name="The Broad Institute Genomics Platform"/>
            <person name="Ma L.-J."/>
            <person name="Corby-Kistler H."/>
            <person name="Broz K."/>
            <person name="Gale L.R."/>
            <person name="Jonkers W."/>
            <person name="O'Donnell K."/>
            <person name="Ploetz R."/>
            <person name="Steinberg C."/>
            <person name="Schwartz D.C."/>
            <person name="VanEtten H."/>
            <person name="Zhou S."/>
            <person name="Young S.K."/>
            <person name="Zeng Q."/>
            <person name="Gargeya S."/>
            <person name="Fitzgerald M."/>
            <person name="Abouelleil A."/>
            <person name="Alvarado L."/>
            <person name="Chapman S.B."/>
            <person name="Gainer-Dewar J."/>
            <person name="Goldberg J."/>
            <person name="Griggs A."/>
            <person name="Gujja S."/>
            <person name="Hansen M."/>
            <person name="Howarth C."/>
            <person name="Imamovic A."/>
            <person name="Ireland A."/>
            <person name="Larimer J."/>
            <person name="McCowan C."/>
            <person name="Murphy C."/>
            <person name="Pearson M."/>
            <person name="Poon T.W."/>
            <person name="Priest M."/>
            <person name="Roberts A."/>
            <person name="Saif S."/>
            <person name="Shea T."/>
            <person name="Sykes S."/>
            <person name="Wortman J."/>
            <person name="Nusbaum C."/>
            <person name="Birren B."/>
        </authorList>
    </citation>
    <scope>NUCLEOTIDE SEQUENCE</scope>
    <source>
        <strain evidence="1">54008</strain>
    </source>
</reference>